<accession>J8TYX0</accession>
<evidence type="ECO:0000256" key="14">
    <source>
        <dbReference type="ARBA" id="ARBA00038895"/>
    </source>
</evidence>
<dbReference type="GO" id="GO:0005802">
    <property type="term" value="C:trans-Golgi network"/>
    <property type="evidence" value="ECO:0007669"/>
    <property type="project" value="TreeGrafter"/>
</dbReference>
<feature type="region of interest" description="Disordered" evidence="18">
    <location>
        <begin position="32"/>
        <end position="63"/>
    </location>
</feature>
<dbReference type="GO" id="GO:0006508">
    <property type="term" value="P:proteolysis"/>
    <property type="evidence" value="ECO:0007669"/>
    <property type="project" value="UniProtKB-KW"/>
</dbReference>
<dbReference type="GO" id="GO:0004185">
    <property type="term" value="F:serine-type carboxypeptidase activity"/>
    <property type="evidence" value="ECO:0007669"/>
    <property type="project" value="UniProtKB-EC"/>
</dbReference>
<keyword evidence="9" id="KW-0378">Hydrolase</keyword>
<comment type="caution">
    <text evidence="20">The sequence shown here is derived from an EMBL/GenBank/DDBJ whole genome shotgun (WGS) entry which is preliminary data.</text>
</comment>
<dbReference type="AlphaFoldDB" id="J8TYX0"/>
<keyword evidence="11" id="KW-0333">Golgi apparatus</keyword>
<comment type="similarity">
    <text evidence="3">Belongs to the peptidase S10 family.</text>
</comment>
<evidence type="ECO:0000256" key="12">
    <source>
        <dbReference type="ARBA" id="ARBA00023136"/>
    </source>
</evidence>
<keyword evidence="4" id="KW-0121">Carboxypeptidase</keyword>
<keyword evidence="13" id="KW-0325">Glycoprotein</keyword>
<proteinExistence type="inferred from homology"/>
<dbReference type="KEGG" id="tasa:A1Q1_05245"/>
<evidence type="ECO:0000256" key="13">
    <source>
        <dbReference type="ARBA" id="ARBA00023180"/>
    </source>
</evidence>
<dbReference type="SUPFAM" id="SSF53474">
    <property type="entry name" value="alpha/beta-Hydrolases"/>
    <property type="match status" value="1"/>
</dbReference>
<evidence type="ECO:0000256" key="7">
    <source>
        <dbReference type="ARBA" id="ARBA00022703"/>
    </source>
</evidence>
<sequence>MATETDFAFDPRWVRSLPDEWEDTLCEYRNASSSMHRMMDRRDERDPKKKQGGKKEDDFQQPKLPTAAELYVESLPGIPNMAAHPTHPLNVYAGEIPSYPGPGKGGGDGQVGVDADIFFLMVRARRQAGKQRVIFWFNGGPGCSSFDGALMEVGPFRTVPDKDTVSRLVEVKITEGGWEEYATIVFVDQPPGTGLSYVPAGGYLTELTEAGQHFVQFLKNLYQIFPDLENQDYIPYIADAILNADLPKMHLKGLAIGNGWVDPLNQYPAYAEFAYQKGLIKKGTPEGKELDLAVGSCVETMKQYEDPLKTPVHIDGCESVVMSRVTDPVDGQKMCMNIYDVRLVDTWPECGMNWPPDVSDVQSFLRRPDVVKALHATKHEQPYRECNGQVSVRLRNRNSPASVHLLPSILERGVKIMMFAGAEDLICNHVGVERTIENLVWLGERGWGANTTTLPWSMNGTQVGEWTEDRNMTYVKVNGASHMVGFDVPAVTNDMIMRFMGVDIKELGGPTGEVDSKVGDDERPALHYGAYPETVGIPLLKGGKSDWESWYNAISAVLILLTLFGIVGAYLYLRRRRLRRQLAARGGRVSSLEDEEERVPLATYDGETYRDENGRVDRKGKGKARESFDEEVSEHVLAHSRRESRGSAHSSSRRGSGSGSQTVFALGDEEEDNK</sequence>
<evidence type="ECO:0000256" key="15">
    <source>
        <dbReference type="ARBA" id="ARBA00040403"/>
    </source>
</evidence>
<organism evidence="20 21">
    <name type="scientific">Trichosporon asahii var. asahii (strain ATCC 90039 / CBS 2479 / JCM 2466 / KCTC 7840 / NBRC 103889/ NCYC 2677 / UAMH 7654)</name>
    <name type="common">Yeast</name>
    <dbReference type="NCBI Taxonomy" id="1186058"/>
    <lineage>
        <taxon>Eukaryota</taxon>
        <taxon>Fungi</taxon>
        <taxon>Dikarya</taxon>
        <taxon>Basidiomycota</taxon>
        <taxon>Agaricomycotina</taxon>
        <taxon>Tremellomycetes</taxon>
        <taxon>Trichosporonales</taxon>
        <taxon>Trichosporonaceae</taxon>
        <taxon>Trichosporon</taxon>
    </lineage>
</organism>
<keyword evidence="7" id="KW-0053">Apoptosis</keyword>
<reference evidence="20 21" key="1">
    <citation type="journal article" date="2012" name="Eukaryot. Cell">
        <title>Draft genome sequence of CBS 2479, the standard type strain of Trichosporon asahii.</title>
        <authorList>
            <person name="Yang R.Y."/>
            <person name="Li H.T."/>
            <person name="Zhu H."/>
            <person name="Zhou G.P."/>
            <person name="Wang M."/>
            <person name="Wang L."/>
        </authorList>
    </citation>
    <scope>NUCLEOTIDE SEQUENCE [LARGE SCALE GENOMIC DNA]</scope>
    <source>
        <strain evidence="21">ATCC 90039 / CBS 2479 / JCM 2466 / KCTC 7840 / NCYC 2677 / UAMH 7654</strain>
    </source>
</reference>
<dbReference type="Gene3D" id="3.40.50.1820">
    <property type="entry name" value="alpha/beta hydrolase"/>
    <property type="match status" value="1"/>
</dbReference>
<evidence type="ECO:0000256" key="3">
    <source>
        <dbReference type="ARBA" id="ARBA00009431"/>
    </source>
</evidence>
<evidence type="ECO:0000256" key="18">
    <source>
        <dbReference type="SAM" id="MobiDB-lite"/>
    </source>
</evidence>
<evidence type="ECO:0000256" key="19">
    <source>
        <dbReference type="SAM" id="Phobius"/>
    </source>
</evidence>
<feature type="compositionally biased region" description="Basic and acidic residues" evidence="18">
    <location>
        <begin position="607"/>
        <end position="646"/>
    </location>
</feature>
<feature type="region of interest" description="Disordered" evidence="18">
    <location>
        <begin position="603"/>
        <end position="674"/>
    </location>
</feature>
<gene>
    <name evidence="20" type="ORF">A1Q1_05245</name>
</gene>
<evidence type="ECO:0000256" key="4">
    <source>
        <dbReference type="ARBA" id="ARBA00022645"/>
    </source>
</evidence>
<evidence type="ECO:0000313" key="20">
    <source>
        <dbReference type="EMBL" id="EJT53282.1"/>
    </source>
</evidence>
<dbReference type="EC" id="3.4.16.6" evidence="14"/>
<feature type="transmembrane region" description="Helical" evidence="19">
    <location>
        <begin position="550"/>
        <end position="573"/>
    </location>
</feature>
<evidence type="ECO:0000256" key="9">
    <source>
        <dbReference type="ARBA" id="ARBA00022801"/>
    </source>
</evidence>
<evidence type="ECO:0000256" key="16">
    <source>
        <dbReference type="ARBA" id="ARBA00040628"/>
    </source>
</evidence>
<evidence type="ECO:0000256" key="8">
    <source>
        <dbReference type="ARBA" id="ARBA00022729"/>
    </source>
</evidence>
<dbReference type="EMBL" id="ALBS01000002">
    <property type="protein sequence ID" value="EJT53282.1"/>
    <property type="molecule type" value="Genomic_DNA"/>
</dbReference>
<keyword evidence="5" id="KW-0645">Protease</keyword>
<keyword evidence="12 19" id="KW-0472">Membrane</keyword>
<evidence type="ECO:0000256" key="17">
    <source>
        <dbReference type="ARBA" id="ARBA00042717"/>
    </source>
</evidence>
<dbReference type="HOGENOM" id="CLU_008523_11_1_1"/>
<dbReference type="InterPro" id="IPR029058">
    <property type="entry name" value="AB_hydrolase_fold"/>
</dbReference>
<evidence type="ECO:0000313" key="21">
    <source>
        <dbReference type="Proteomes" id="UP000002748"/>
    </source>
</evidence>
<evidence type="ECO:0000256" key="6">
    <source>
        <dbReference type="ARBA" id="ARBA00022692"/>
    </source>
</evidence>
<dbReference type="OrthoDB" id="443318at2759"/>
<keyword evidence="6 19" id="KW-0812">Transmembrane</keyword>
<dbReference type="Proteomes" id="UP000002748">
    <property type="component" value="Unassembled WGS sequence"/>
</dbReference>
<protein>
    <recommendedName>
        <fullName evidence="16">Pheromone-processing carboxypeptidase KEX1</fullName>
        <ecNumber evidence="14">3.4.16.6</ecNumber>
    </recommendedName>
    <alternativeName>
        <fullName evidence="17">Carboxypeptidase D</fullName>
    </alternativeName>
    <alternativeName>
        <fullName evidence="15">Pheromone-processing carboxypeptidase kex1</fullName>
    </alternativeName>
</protein>
<feature type="compositionally biased region" description="Basic and acidic residues" evidence="18">
    <location>
        <begin position="37"/>
        <end position="60"/>
    </location>
</feature>
<evidence type="ECO:0000256" key="5">
    <source>
        <dbReference type="ARBA" id="ARBA00022670"/>
    </source>
</evidence>
<dbReference type="Pfam" id="PF00450">
    <property type="entry name" value="Peptidase_S10"/>
    <property type="match status" value="1"/>
</dbReference>
<dbReference type="GeneID" id="25988757"/>
<dbReference type="RefSeq" id="XP_014184195.1">
    <property type="nucleotide sequence ID" value="XM_014328720.1"/>
</dbReference>
<evidence type="ECO:0000256" key="2">
    <source>
        <dbReference type="ARBA" id="ARBA00004393"/>
    </source>
</evidence>
<dbReference type="PANTHER" id="PTHR11802:SF190">
    <property type="entry name" value="PHEROMONE-PROCESSING CARBOXYPEPTIDASE KEX1"/>
    <property type="match status" value="1"/>
</dbReference>
<dbReference type="GO" id="GO:0006915">
    <property type="term" value="P:apoptotic process"/>
    <property type="evidence" value="ECO:0007669"/>
    <property type="project" value="UniProtKB-KW"/>
</dbReference>
<evidence type="ECO:0000256" key="11">
    <source>
        <dbReference type="ARBA" id="ARBA00023034"/>
    </source>
</evidence>
<keyword evidence="8" id="KW-0732">Signal</keyword>
<dbReference type="InterPro" id="IPR001563">
    <property type="entry name" value="Peptidase_S10"/>
</dbReference>
<name>J8TYX0_TRIAS</name>
<dbReference type="PANTHER" id="PTHR11802">
    <property type="entry name" value="SERINE PROTEASE FAMILY S10 SERINE CARBOXYPEPTIDASE"/>
    <property type="match status" value="1"/>
</dbReference>
<comment type="catalytic activity">
    <reaction evidence="1">
        <text>Preferential release of a C-terminal arginine or lysine residue.</text>
        <dbReference type="EC" id="3.4.16.6"/>
    </reaction>
</comment>
<evidence type="ECO:0000256" key="10">
    <source>
        <dbReference type="ARBA" id="ARBA00022989"/>
    </source>
</evidence>
<evidence type="ECO:0000256" key="1">
    <source>
        <dbReference type="ARBA" id="ARBA00001003"/>
    </source>
</evidence>
<dbReference type="VEuPathDB" id="FungiDB:A1Q1_05245"/>
<comment type="subcellular location">
    <subcellularLocation>
        <location evidence="2">Golgi apparatus</location>
        <location evidence="2">trans-Golgi network membrane</location>
        <topology evidence="2">Single-pass type I membrane protein</topology>
    </subcellularLocation>
</comment>
<keyword evidence="10 19" id="KW-1133">Transmembrane helix</keyword>